<dbReference type="Proteomes" id="UP001327459">
    <property type="component" value="Chromosome"/>
</dbReference>
<gene>
    <name evidence="1" type="ORF">SR882_02820</name>
</gene>
<name>A0ABZ0Z0E2_9GAMM</name>
<dbReference type="GO" id="GO:0032259">
    <property type="term" value="P:methylation"/>
    <property type="evidence" value="ECO:0007669"/>
    <property type="project" value="UniProtKB-KW"/>
</dbReference>
<sequence length="224" mass="24962">MRAVCPLCESGLSRFVTVAMGRKASRRPLAFLECRTCGLVVRDPADWPAPAGERAYYQLHENRADDPNYRRFLAPAIERLRPLLGPGVTALDFGCGPDSALLALGREAGASMLGYDPLFAPDEALLRASAYDVVSCTETVEHLHRPRSVFRQMGRLLRPGGRLVIQTGFAPDAASFADWHYWRDPTHVIFFRARTFGWLAAAFDWRIVEIEAPVAVFEMPVRGD</sequence>
<dbReference type="SUPFAM" id="SSF53335">
    <property type="entry name" value="S-adenosyl-L-methionine-dependent methyltransferases"/>
    <property type="match status" value="1"/>
</dbReference>
<accession>A0ABZ0Z0E2</accession>
<dbReference type="EC" id="2.1.1.-" evidence="1"/>
<keyword evidence="2" id="KW-1185">Reference proteome</keyword>
<dbReference type="RefSeq" id="WP_322521838.1">
    <property type="nucleotide sequence ID" value="NZ_CP140153.1"/>
</dbReference>
<organism evidence="1 2">
    <name type="scientific">Guyparkeria halophila</name>
    <dbReference type="NCBI Taxonomy" id="47960"/>
    <lineage>
        <taxon>Bacteria</taxon>
        <taxon>Pseudomonadati</taxon>
        <taxon>Pseudomonadota</taxon>
        <taxon>Gammaproteobacteria</taxon>
        <taxon>Chromatiales</taxon>
        <taxon>Thioalkalibacteraceae</taxon>
        <taxon>Guyparkeria</taxon>
    </lineage>
</organism>
<keyword evidence="1" id="KW-0808">Transferase</keyword>
<reference evidence="1 2" key="1">
    <citation type="submission" date="2023-11" db="EMBL/GenBank/DDBJ databases">
        <title>MicrobeMod: A computational toolkit for identifying prokaryotic methylation and restriction-modification with nanopore sequencing.</title>
        <authorList>
            <person name="Crits-Christoph A."/>
            <person name="Kang S.C."/>
            <person name="Lee H."/>
            <person name="Ostrov N."/>
        </authorList>
    </citation>
    <scope>NUCLEOTIDE SEQUENCE [LARGE SCALE GENOMIC DNA]</scope>
    <source>
        <strain evidence="1 2">ATCC 49870</strain>
    </source>
</reference>
<protein>
    <submittedName>
        <fullName evidence="1">Class I SAM-dependent methyltransferase</fullName>
        <ecNumber evidence="1">2.1.1.-</ecNumber>
    </submittedName>
</protein>
<evidence type="ECO:0000313" key="2">
    <source>
        <dbReference type="Proteomes" id="UP001327459"/>
    </source>
</evidence>
<keyword evidence="1" id="KW-0489">Methyltransferase</keyword>
<proteinExistence type="predicted"/>
<dbReference type="EMBL" id="CP140153">
    <property type="protein sequence ID" value="WQH16850.1"/>
    <property type="molecule type" value="Genomic_DNA"/>
</dbReference>
<dbReference type="Gene3D" id="3.40.50.150">
    <property type="entry name" value="Vaccinia Virus protein VP39"/>
    <property type="match status" value="1"/>
</dbReference>
<dbReference type="Pfam" id="PF13489">
    <property type="entry name" value="Methyltransf_23"/>
    <property type="match status" value="1"/>
</dbReference>
<dbReference type="InterPro" id="IPR029063">
    <property type="entry name" value="SAM-dependent_MTases_sf"/>
</dbReference>
<dbReference type="GO" id="GO:0008168">
    <property type="term" value="F:methyltransferase activity"/>
    <property type="evidence" value="ECO:0007669"/>
    <property type="project" value="UniProtKB-KW"/>
</dbReference>
<evidence type="ECO:0000313" key="1">
    <source>
        <dbReference type="EMBL" id="WQH16850.1"/>
    </source>
</evidence>